<gene>
    <name evidence="1" type="ORF">SDC9_148854</name>
</gene>
<reference evidence="1" key="1">
    <citation type="submission" date="2019-08" db="EMBL/GenBank/DDBJ databases">
        <authorList>
            <person name="Kucharzyk K."/>
            <person name="Murdoch R.W."/>
            <person name="Higgins S."/>
            <person name="Loffler F."/>
        </authorList>
    </citation>
    <scope>NUCLEOTIDE SEQUENCE</scope>
</reference>
<dbReference type="AlphaFoldDB" id="A0A645ELV0"/>
<dbReference type="EMBL" id="VSSQ01047638">
    <property type="protein sequence ID" value="MPN01644.1"/>
    <property type="molecule type" value="Genomic_DNA"/>
</dbReference>
<evidence type="ECO:0000313" key="1">
    <source>
        <dbReference type="EMBL" id="MPN01644.1"/>
    </source>
</evidence>
<protein>
    <submittedName>
        <fullName evidence="1">Uncharacterized protein</fullName>
    </submittedName>
</protein>
<organism evidence="1">
    <name type="scientific">bioreactor metagenome</name>
    <dbReference type="NCBI Taxonomy" id="1076179"/>
    <lineage>
        <taxon>unclassified sequences</taxon>
        <taxon>metagenomes</taxon>
        <taxon>ecological metagenomes</taxon>
    </lineage>
</organism>
<sequence length="97" mass="11119">MNRCADAVARDFLNINNFFIVDIFPVGRFQRERNGMIGITLNISGKLQQFFFGNADSVYLLNLEHTFCKGSCFVKHNDFSLRQCFQIVTAFDKNTAP</sequence>
<proteinExistence type="predicted"/>
<accession>A0A645ELV0</accession>
<name>A0A645ELV0_9ZZZZ</name>
<comment type="caution">
    <text evidence="1">The sequence shown here is derived from an EMBL/GenBank/DDBJ whole genome shotgun (WGS) entry which is preliminary data.</text>
</comment>